<name>A0A0E9S657_ANGAN</name>
<proteinExistence type="predicted"/>
<dbReference type="EMBL" id="GBXM01071836">
    <property type="protein sequence ID" value="JAH36741.1"/>
    <property type="molecule type" value="Transcribed_RNA"/>
</dbReference>
<reference evidence="1" key="1">
    <citation type="submission" date="2014-11" db="EMBL/GenBank/DDBJ databases">
        <authorList>
            <person name="Amaro Gonzalez C."/>
        </authorList>
    </citation>
    <scope>NUCLEOTIDE SEQUENCE</scope>
</reference>
<evidence type="ECO:0000313" key="1">
    <source>
        <dbReference type="EMBL" id="JAH36741.1"/>
    </source>
</evidence>
<protein>
    <submittedName>
        <fullName evidence="1">Uncharacterized protein</fullName>
    </submittedName>
</protein>
<dbReference type="AlphaFoldDB" id="A0A0E9S657"/>
<accession>A0A0E9S657</accession>
<sequence>MMYVLATINGCLPKLLYLE</sequence>
<reference evidence="1" key="2">
    <citation type="journal article" date="2015" name="Fish Shellfish Immunol.">
        <title>Early steps in the European eel (Anguilla anguilla)-Vibrio vulnificus interaction in the gills: Role of the RtxA13 toxin.</title>
        <authorList>
            <person name="Callol A."/>
            <person name="Pajuelo D."/>
            <person name="Ebbesson L."/>
            <person name="Teles M."/>
            <person name="MacKenzie S."/>
            <person name="Amaro C."/>
        </authorList>
    </citation>
    <scope>NUCLEOTIDE SEQUENCE</scope>
</reference>
<organism evidence="1">
    <name type="scientific">Anguilla anguilla</name>
    <name type="common">European freshwater eel</name>
    <name type="synonym">Muraena anguilla</name>
    <dbReference type="NCBI Taxonomy" id="7936"/>
    <lineage>
        <taxon>Eukaryota</taxon>
        <taxon>Metazoa</taxon>
        <taxon>Chordata</taxon>
        <taxon>Craniata</taxon>
        <taxon>Vertebrata</taxon>
        <taxon>Euteleostomi</taxon>
        <taxon>Actinopterygii</taxon>
        <taxon>Neopterygii</taxon>
        <taxon>Teleostei</taxon>
        <taxon>Anguilliformes</taxon>
        <taxon>Anguillidae</taxon>
        <taxon>Anguilla</taxon>
    </lineage>
</organism>